<feature type="chain" id="PRO_5038549971" description="Secreted protein" evidence="1">
    <location>
        <begin position="22"/>
        <end position="74"/>
    </location>
</feature>
<evidence type="ECO:0008006" key="4">
    <source>
        <dbReference type="Google" id="ProtNLM"/>
    </source>
</evidence>
<proteinExistence type="predicted"/>
<dbReference type="Proteomes" id="UP000828390">
    <property type="component" value="Unassembled WGS sequence"/>
</dbReference>
<protein>
    <recommendedName>
        <fullName evidence="4">Secreted protein</fullName>
    </recommendedName>
</protein>
<feature type="signal peptide" evidence="1">
    <location>
        <begin position="1"/>
        <end position="21"/>
    </location>
</feature>
<dbReference type="EMBL" id="JAIWYP010000011">
    <property type="protein sequence ID" value="KAH3739076.1"/>
    <property type="molecule type" value="Genomic_DNA"/>
</dbReference>
<reference evidence="2" key="1">
    <citation type="journal article" date="2019" name="bioRxiv">
        <title>The Genome of the Zebra Mussel, Dreissena polymorpha: A Resource for Invasive Species Research.</title>
        <authorList>
            <person name="McCartney M.A."/>
            <person name="Auch B."/>
            <person name="Kono T."/>
            <person name="Mallez S."/>
            <person name="Zhang Y."/>
            <person name="Obille A."/>
            <person name="Becker A."/>
            <person name="Abrahante J.E."/>
            <person name="Garbe J."/>
            <person name="Badalamenti J.P."/>
            <person name="Herman A."/>
            <person name="Mangelson H."/>
            <person name="Liachko I."/>
            <person name="Sullivan S."/>
            <person name="Sone E.D."/>
            <person name="Koren S."/>
            <person name="Silverstein K.A.T."/>
            <person name="Beckman K.B."/>
            <person name="Gohl D.M."/>
        </authorList>
    </citation>
    <scope>NUCLEOTIDE SEQUENCE</scope>
    <source>
        <strain evidence="2">Duluth1</strain>
        <tissue evidence="2">Whole animal</tissue>
    </source>
</reference>
<gene>
    <name evidence="2" type="ORF">DPMN_045723</name>
</gene>
<accession>A0A9D4I1M5</accession>
<organism evidence="2 3">
    <name type="scientific">Dreissena polymorpha</name>
    <name type="common">Zebra mussel</name>
    <name type="synonym">Mytilus polymorpha</name>
    <dbReference type="NCBI Taxonomy" id="45954"/>
    <lineage>
        <taxon>Eukaryota</taxon>
        <taxon>Metazoa</taxon>
        <taxon>Spiralia</taxon>
        <taxon>Lophotrochozoa</taxon>
        <taxon>Mollusca</taxon>
        <taxon>Bivalvia</taxon>
        <taxon>Autobranchia</taxon>
        <taxon>Heteroconchia</taxon>
        <taxon>Euheterodonta</taxon>
        <taxon>Imparidentia</taxon>
        <taxon>Neoheterodontei</taxon>
        <taxon>Myida</taxon>
        <taxon>Dreissenoidea</taxon>
        <taxon>Dreissenidae</taxon>
        <taxon>Dreissena</taxon>
    </lineage>
</organism>
<comment type="caution">
    <text evidence="2">The sequence shown here is derived from an EMBL/GenBank/DDBJ whole genome shotgun (WGS) entry which is preliminary data.</text>
</comment>
<evidence type="ECO:0000313" key="2">
    <source>
        <dbReference type="EMBL" id="KAH3739076.1"/>
    </source>
</evidence>
<keyword evidence="3" id="KW-1185">Reference proteome</keyword>
<keyword evidence="1" id="KW-0732">Signal</keyword>
<dbReference type="AlphaFoldDB" id="A0A9D4I1M5"/>
<reference evidence="2" key="2">
    <citation type="submission" date="2020-11" db="EMBL/GenBank/DDBJ databases">
        <authorList>
            <person name="McCartney M.A."/>
            <person name="Auch B."/>
            <person name="Kono T."/>
            <person name="Mallez S."/>
            <person name="Becker A."/>
            <person name="Gohl D.M."/>
            <person name="Silverstein K.A.T."/>
            <person name="Koren S."/>
            <person name="Bechman K.B."/>
            <person name="Herman A."/>
            <person name="Abrahante J.E."/>
            <person name="Garbe J."/>
        </authorList>
    </citation>
    <scope>NUCLEOTIDE SEQUENCE</scope>
    <source>
        <strain evidence="2">Duluth1</strain>
        <tissue evidence="2">Whole animal</tissue>
    </source>
</reference>
<name>A0A9D4I1M5_DREPO</name>
<evidence type="ECO:0000256" key="1">
    <source>
        <dbReference type="SAM" id="SignalP"/>
    </source>
</evidence>
<sequence>MSASSWRTLSCLHLYLPCVRAVWQDDSVFSSVPIFPQSEQVGSSCFPHLCRFAGEGSRSLTDLSRKLMRRGSLR</sequence>
<evidence type="ECO:0000313" key="3">
    <source>
        <dbReference type="Proteomes" id="UP000828390"/>
    </source>
</evidence>